<dbReference type="PANTHER" id="PTHR11228">
    <property type="entry name" value="RADICAL SAM DOMAIN PROTEIN"/>
    <property type="match status" value="1"/>
</dbReference>
<evidence type="ECO:0000313" key="3">
    <source>
        <dbReference type="Proteomes" id="UP000694308"/>
    </source>
</evidence>
<sequence length="394" mass="45720">MIKDSKYRPLFLKGKEGRGNYSVVVVCRNDEETISMNKIKIVLKGCNNFLKGYKFYLFQEENLKEEIVNHLKLKGISYICGVHDLDTLRDKDVIEINPVTCNIRVLYRSNSNDNFLMLTNKCNNNCIMCPDSLSVRTENNNIPLHIIKRHIKLIDKSTTFLCITGGEPTLLRDDFIEIIKYCKEKLPNTKYLLLTNGRIFYYKNFTETFIKNRPKDMVIAIPIHAHEPKLHDYISSIEGSFVQTFYGVKNLLDKGEKIEIRIVVNKLNYNMLKNIAFMINKYFAKVFRVSFMAMEMLGNAVVNNKEIWISFKDVQTELKQAVLLLLKSGIEVKIYNFPLCSLDKSLWSLNVRSISDYKVRYKDKCKDCSVIEKCGGFFNSTINMEDIKVHPVKG</sequence>
<dbReference type="InterPro" id="IPR007197">
    <property type="entry name" value="rSAM"/>
</dbReference>
<dbReference type="AlphaFoldDB" id="A0A949TNL3"/>
<evidence type="ECO:0000259" key="1">
    <source>
        <dbReference type="PROSITE" id="PS51918"/>
    </source>
</evidence>
<dbReference type="RefSeq" id="WP_218323203.1">
    <property type="nucleotide sequence ID" value="NZ_JAEEGC010000159.1"/>
</dbReference>
<dbReference type="CDD" id="cd01335">
    <property type="entry name" value="Radical_SAM"/>
    <property type="match status" value="1"/>
</dbReference>
<reference evidence="2" key="1">
    <citation type="submission" date="2020-12" db="EMBL/GenBank/DDBJ databases">
        <title>Clostridium thailandense sp. nov., a novel acetogenic bacterium isolated from peat land soil in Thailand.</title>
        <authorList>
            <person name="Chaikitkaew S."/>
            <person name="Birkeland N.K."/>
        </authorList>
    </citation>
    <scope>NUCLEOTIDE SEQUENCE</scope>
    <source>
        <strain evidence="2">PL3</strain>
    </source>
</reference>
<gene>
    <name evidence="2" type="primary">hxsC</name>
    <name evidence="2" type="ORF">I6U48_25060</name>
</gene>
<dbReference type="InterPro" id="IPR024032">
    <property type="entry name" value="rSAM_paired_HxsC"/>
</dbReference>
<dbReference type="PANTHER" id="PTHR11228:SF34">
    <property type="entry name" value="TUNGSTEN-CONTAINING ALDEHYDE FERREDOXIN OXIDOREDUCTASE COFACTOR MODIFYING PROTEIN"/>
    <property type="match status" value="1"/>
</dbReference>
<dbReference type="GO" id="GO:0003824">
    <property type="term" value="F:catalytic activity"/>
    <property type="evidence" value="ECO:0007669"/>
    <property type="project" value="InterPro"/>
</dbReference>
<dbReference type="PROSITE" id="PS51918">
    <property type="entry name" value="RADICAL_SAM"/>
    <property type="match status" value="1"/>
</dbReference>
<feature type="domain" description="Radical SAM core" evidence="1">
    <location>
        <begin position="108"/>
        <end position="331"/>
    </location>
</feature>
<comment type="caution">
    <text evidence="2">The sequence shown here is derived from an EMBL/GenBank/DDBJ whole genome shotgun (WGS) entry which is preliminary data.</text>
</comment>
<organism evidence="2 3">
    <name type="scientific">Clostridium thailandense</name>
    <dbReference type="NCBI Taxonomy" id="2794346"/>
    <lineage>
        <taxon>Bacteria</taxon>
        <taxon>Bacillati</taxon>
        <taxon>Bacillota</taxon>
        <taxon>Clostridia</taxon>
        <taxon>Eubacteriales</taxon>
        <taxon>Clostridiaceae</taxon>
        <taxon>Clostridium</taxon>
    </lineage>
</organism>
<name>A0A949TNL3_9CLOT</name>
<dbReference type="SFLD" id="SFLDG01067">
    <property type="entry name" value="SPASM/twitch_domain_containing"/>
    <property type="match status" value="1"/>
</dbReference>
<dbReference type="Pfam" id="PF04055">
    <property type="entry name" value="Radical_SAM"/>
    <property type="match status" value="1"/>
</dbReference>
<dbReference type="NCBIfam" id="TIGR03977">
    <property type="entry name" value="rSAM_pair_HxsC"/>
    <property type="match status" value="1"/>
</dbReference>
<dbReference type="Proteomes" id="UP000694308">
    <property type="component" value="Unassembled WGS sequence"/>
</dbReference>
<dbReference type="GO" id="GO:0051536">
    <property type="term" value="F:iron-sulfur cluster binding"/>
    <property type="evidence" value="ECO:0007669"/>
    <property type="project" value="InterPro"/>
</dbReference>
<keyword evidence="3" id="KW-1185">Reference proteome</keyword>
<dbReference type="InterPro" id="IPR050377">
    <property type="entry name" value="Radical_SAM_PqqE_MftC-like"/>
</dbReference>
<proteinExistence type="predicted"/>
<dbReference type="SFLD" id="SFLDG01103">
    <property type="entry name" value="Uncharacterised_Radical_SAM_Su"/>
    <property type="match status" value="1"/>
</dbReference>
<dbReference type="SFLD" id="SFLDS00029">
    <property type="entry name" value="Radical_SAM"/>
    <property type="match status" value="1"/>
</dbReference>
<protein>
    <submittedName>
        <fullName evidence="2">His-Xaa-Ser system radical SAM maturase HxsC</fullName>
    </submittedName>
</protein>
<evidence type="ECO:0000313" key="2">
    <source>
        <dbReference type="EMBL" id="MBV7276159.1"/>
    </source>
</evidence>
<dbReference type="EMBL" id="JAEEGC010000159">
    <property type="protein sequence ID" value="MBV7276159.1"/>
    <property type="molecule type" value="Genomic_DNA"/>
</dbReference>
<accession>A0A949TNL3</accession>